<dbReference type="Pfam" id="PF02932">
    <property type="entry name" value="Neur_chan_memb"/>
    <property type="match status" value="1"/>
</dbReference>
<evidence type="ECO:0000259" key="14">
    <source>
        <dbReference type="Pfam" id="PF02932"/>
    </source>
</evidence>
<evidence type="ECO:0000256" key="12">
    <source>
        <dbReference type="SAM" id="MobiDB-lite"/>
    </source>
</evidence>
<evidence type="ECO:0000256" key="7">
    <source>
        <dbReference type="ARBA" id="ARBA00022989"/>
    </source>
</evidence>
<keyword evidence="3 11" id="KW-0813">Transport</keyword>
<dbReference type="SUPFAM" id="SSF63712">
    <property type="entry name" value="Nicotinic receptor ligand binding domain-like"/>
    <property type="match status" value="1"/>
</dbReference>
<keyword evidence="10 11" id="KW-0407">Ion channel</keyword>
<proteinExistence type="inferred from homology"/>
<dbReference type="InterPro" id="IPR036719">
    <property type="entry name" value="Neuro-gated_channel_TM_sf"/>
</dbReference>
<gene>
    <name evidence="15" type="ORF">L798_12695</name>
</gene>
<dbReference type="GO" id="GO:0005254">
    <property type="term" value="F:chloride channel activity"/>
    <property type="evidence" value="ECO:0007669"/>
    <property type="project" value="UniProtKB-ARBA"/>
</dbReference>
<keyword evidence="7 11" id="KW-1133">Transmembrane helix</keyword>
<evidence type="ECO:0000256" key="10">
    <source>
        <dbReference type="ARBA" id="ARBA00023303"/>
    </source>
</evidence>
<evidence type="ECO:0000256" key="6">
    <source>
        <dbReference type="ARBA" id="ARBA00022729"/>
    </source>
</evidence>
<dbReference type="InterPro" id="IPR038050">
    <property type="entry name" value="Neuro_actylchol_rec"/>
</dbReference>
<evidence type="ECO:0000256" key="3">
    <source>
        <dbReference type="ARBA" id="ARBA00022448"/>
    </source>
</evidence>
<dbReference type="EMBL" id="KK852498">
    <property type="protein sequence ID" value="KDR22567.1"/>
    <property type="molecule type" value="Genomic_DNA"/>
</dbReference>
<feature type="transmembrane region" description="Helical" evidence="11">
    <location>
        <begin position="297"/>
        <end position="320"/>
    </location>
</feature>
<dbReference type="InterPro" id="IPR036734">
    <property type="entry name" value="Neur_chan_lig-bd_sf"/>
</dbReference>
<evidence type="ECO:0000256" key="5">
    <source>
        <dbReference type="ARBA" id="ARBA00022692"/>
    </source>
</evidence>
<evidence type="ECO:0000313" key="16">
    <source>
        <dbReference type="Proteomes" id="UP000027135"/>
    </source>
</evidence>
<accession>A0A067RFN0</accession>
<evidence type="ECO:0000256" key="1">
    <source>
        <dbReference type="ARBA" id="ARBA00004141"/>
    </source>
</evidence>
<comment type="similarity">
    <text evidence="11">Belongs to the ligand-gated ion channel (TC 1.A.9) family.</text>
</comment>
<keyword evidence="6" id="KW-0732">Signal</keyword>
<dbReference type="InterPro" id="IPR006202">
    <property type="entry name" value="Neur_chan_lig-bd"/>
</dbReference>
<dbReference type="PANTHER" id="PTHR18945">
    <property type="entry name" value="NEUROTRANSMITTER GATED ION CHANNEL"/>
    <property type="match status" value="1"/>
</dbReference>
<evidence type="ECO:0000256" key="4">
    <source>
        <dbReference type="ARBA" id="ARBA00022475"/>
    </source>
</evidence>
<dbReference type="PRINTS" id="PR00252">
    <property type="entry name" value="NRIONCHANNEL"/>
</dbReference>
<evidence type="ECO:0000256" key="2">
    <source>
        <dbReference type="ARBA" id="ARBA00004236"/>
    </source>
</evidence>
<dbReference type="CDD" id="cd19049">
    <property type="entry name" value="LGIC_TM_anion"/>
    <property type="match status" value="1"/>
</dbReference>
<sequence length="493" mass="56554">MAADCSPMKTEGEILSGYGLLRNLTHPCRYNLLTPPGPQNISVRIYIYNSQATHNLHYNLHLLLQFEYQDPRLAYHSVAPNTYKITGGEDLKDMVWTPHIYLANDQKSTVMGSLKKDIMVSVYPDGTITFAQRLKTTVACLIKLHKFPFDEYHCSLMIETWIYNISKLFLKWEDDSPVSITPNTHMSEYYISRMWTSTSKESGFFITNFYKYRDNIGSYSALMVTFSLRRQVGYYIMDYYVPSTLMVIISWVTFWLDSNAISGRINIGISSMLTFITLSSQTGSAMPKVSYIMANEVWFIACTTFIIGSLVEFAFVNTIWRRRRNVELKKVTGKHILKSTLTPKLARRQLEELKEKSVSSPPDLGSTSSSLPASLASQNMVPIQMIKVLGSVSQLTQILHLNQLPFRFLVLPPPMEDDDDEKELEQVRDFPVDSHTSQDRSIMTLASDEEIRPTGNFTTMTPQEIAKWIDTKSRVIFPVSFIMFNILYWGFIF</sequence>
<name>A0A067RFN0_ZOONE</name>
<keyword evidence="8 11" id="KW-0406">Ion transport</keyword>
<dbReference type="Pfam" id="PF02931">
    <property type="entry name" value="Neur_chan_LBD"/>
    <property type="match status" value="1"/>
</dbReference>
<dbReference type="InterPro" id="IPR006029">
    <property type="entry name" value="Neurotrans-gated_channel_TM"/>
</dbReference>
<evidence type="ECO:0000313" key="15">
    <source>
        <dbReference type="EMBL" id="KDR22567.1"/>
    </source>
</evidence>
<dbReference type="CDD" id="cd18987">
    <property type="entry name" value="LGIC_ECD_anion"/>
    <property type="match status" value="1"/>
</dbReference>
<dbReference type="InterPro" id="IPR006201">
    <property type="entry name" value="Neur_channel"/>
</dbReference>
<dbReference type="eggNOG" id="KOG3644">
    <property type="taxonomic scope" value="Eukaryota"/>
</dbReference>
<evidence type="ECO:0000256" key="11">
    <source>
        <dbReference type="RuleBase" id="RU000687"/>
    </source>
</evidence>
<feature type="region of interest" description="Disordered" evidence="12">
    <location>
        <begin position="352"/>
        <end position="371"/>
    </location>
</feature>
<dbReference type="PROSITE" id="PS00236">
    <property type="entry name" value="NEUROTR_ION_CHANNEL"/>
    <property type="match status" value="1"/>
</dbReference>
<organism evidence="15 16">
    <name type="scientific">Zootermopsis nevadensis</name>
    <name type="common">Dampwood termite</name>
    <dbReference type="NCBI Taxonomy" id="136037"/>
    <lineage>
        <taxon>Eukaryota</taxon>
        <taxon>Metazoa</taxon>
        <taxon>Ecdysozoa</taxon>
        <taxon>Arthropoda</taxon>
        <taxon>Hexapoda</taxon>
        <taxon>Insecta</taxon>
        <taxon>Pterygota</taxon>
        <taxon>Neoptera</taxon>
        <taxon>Polyneoptera</taxon>
        <taxon>Dictyoptera</taxon>
        <taxon>Blattodea</taxon>
        <taxon>Blattoidea</taxon>
        <taxon>Termitoidae</taxon>
        <taxon>Termopsidae</taxon>
        <taxon>Zootermopsis</taxon>
    </lineage>
</organism>
<keyword evidence="4" id="KW-1003">Cell membrane</keyword>
<comment type="caution">
    <text evidence="11">Lacks conserved residue(s) required for the propagation of feature annotation.</text>
</comment>
<dbReference type="InterPro" id="IPR018000">
    <property type="entry name" value="Neurotransmitter_ion_chnl_CS"/>
</dbReference>
<evidence type="ECO:0000259" key="13">
    <source>
        <dbReference type="Pfam" id="PF02931"/>
    </source>
</evidence>
<feature type="domain" description="Neurotransmitter-gated ion-channel ligand-binding" evidence="13">
    <location>
        <begin position="21"/>
        <end position="231"/>
    </location>
</feature>
<reference evidence="15 16" key="1">
    <citation type="journal article" date="2014" name="Nat. Commun.">
        <title>Molecular traces of alternative social organization in a termite genome.</title>
        <authorList>
            <person name="Terrapon N."/>
            <person name="Li C."/>
            <person name="Robertson H.M."/>
            <person name="Ji L."/>
            <person name="Meng X."/>
            <person name="Booth W."/>
            <person name="Chen Z."/>
            <person name="Childers C.P."/>
            <person name="Glastad K.M."/>
            <person name="Gokhale K."/>
            <person name="Gowin J."/>
            <person name="Gronenberg W."/>
            <person name="Hermansen R.A."/>
            <person name="Hu H."/>
            <person name="Hunt B.G."/>
            <person name="Huylmans A.K."/>
            <person name="Khalil S.M."/>
            <person name="Mitchell R.D."/>
            <person name="Munoz-Torres M.C."/>
            <person name="Mustard J.A."/>
            <person name="Pan H."/>
            <person name="Reese J.T."/>
            <person name="Scharf M.E."/>
            <person name="Sun F."/>
            <person name="Vogel H."/>
            <person name="Xiao J."/>
            <person name="Yang W."/>
            <person name="Yang Z."/>
            <person name="Yang Z."/>
            <person name="Zhou J."/>
            <person name="Zhu J."/>
            <person name="Brent C.S."/>
            <person name="Elsik C.G."/>
            <person name="Goodisman M.A."/>
            <person name="Liberles D.A."/>
            <person name="Roe R.M."/>
            <person name="Vargo E.L."/>
            <person name="Vilcinskas A."/>
            <person name="Wang J."/>
            <person name="Bornberg-Bauer E."/>
            <person name="Korb J."/>
            <person name="Zhang G."/>
            <person name="Liebig J."/>
        </authorList>
    </citation>
    <scope>NUCLEOTIDE SEQUENCE [LARGE SCALE GENOMIC DNA]</scope>
    <source>
        <tissue evidence="15">Whole organism</tissue>
    </source>
</reference>
<feature type="non-terminal residue" evidence="15">
    <location>
        <position position="493"/>
    </location>
</feature>
<dbReference type="InterPro" id="IPR006028">
    <property type="entry name" value="GABAA/Glycine_rcpt"/>
</dbReference>
<keyword evidence="5 11" id="KW-0812">Transmembrane</keyword>
<keyword evidence="16" id="KW-1185">Reference proteome</keyword>
<feature type="transmembrane region" description="Helical" evidence="11">
    <location>
        <begin position="239"/>
        <end position="256"/>
    </location>
</feature>
<dbReference type="Proteomes" id="UP000027135">
    <property type="component" value="Unassembled WGS sequence"/>
</dbReference>
<feature type="domain" description="Neurotransmitter-gated ion-channel transmembrane" evidence="14">
    <location>
        <begin position="240"/>
        <end position="489"/>
    </location>
</feature>
<dbReference type="GO" id="GO:0005230">
    <property type="term" value="F:extracellular ligand-gated monoatomic ion channel activity"/>
    <property type="evidence" value="ECO:0007669"/>
    <property type="project" value="InterPro"/>
</dbReference>
<keyword evidence="9 11" id="KW-0472">Membrane</keyword>
<comment type="subcellular location">
    <subcellularLocation>
        <location evidence="2">Cell membrane</location>
    </subcellularLocation>
    <subcellularLocation>
        <location evidence="1">Membrane</location>
        <topology evidence="1">Multi-pass membrane protein</topology>
    </subcellularLocation>
</comment>
<dbReference type="Gene3D" id="1.20.58.390">
    <property type="entry name" value="Neurotransmitter-gated ion-channel transmembrane domain"/>
    <property type="match status" value="1"/>
</dbReference>
<dbReference type="SUPFAM" id="SSF90112">
    <property type="entry name" value="Neurotransmitter-gated ion-channel transmembrane pore"/>
    <property type="match status" value="1"/>
</dbReference>
<dbReference type="OMA" id="SCTAFIF"/>
<dbReference type="GO" id="GO:0004888">
    <property type="term" value="F:transmembrane signaling receptor activity"/>
    <property type="evidence" value="ECO:0007669"/>
    <property type="project" value="InterPro"/>
</dbReference>
<evidence type="ECO:0000256" key="8">
    <source>
        <dbReference type="ARBA" id="ARBA00023065"/>
    </source>
</evidence>
<dbReference type="InParanoid" id="A0A067RFN0"/>
<dbReference type="GO" id="GO:0099095">
    <property type="term" value="F:ligand-gated monoatomic anion channel activity"/>
    <property type="evidence" value="ECO:0007669"/>
    <property type="project" value="UniProtKB-ARBA"/>
</dbReference>
<dbReference type="AlphaFoldDB" id="A0A067RFN0"/>
<protein>
    <submittedName>
        <fullName evidence="15">Gamma-aminobutyric acid receptor subunit beta-4</fullName>
    </submittedName>
</protein>
<dbReference type="Gene3D" id="2.70.170.10">
    <property type="entry name" value="Neurotransmitter-gated ion-channel ligand-binding domain"/>
    <property type="match status" value="1"/>
</dbReference>
<dbReference type="GO" id="GO:0005886">
    <property type="term" value="C:plasma membrane"/>
    <property type="evidence" value="ECO:0007669"/>
    <property type="project" value="UniProtKB-SubCell"/>
</dbReference>
<dbReference type="PRINTS" id="PR00253">
    <property type="entry name" value="GABAARECEPTR"/>
</dbReference>
<feature type="compositionally biased region" description="Low complexity" evidence="12">
    <location>
        <begin position="358"/>
        <end position="371"/>
    </location>
</feature>
<keyword evidence="15" id="KW-0675">Receptor</keyword>
<feature type="transmembrane region" description="Helical" evidence="11">
    <location>
        <begin position="475"/>
        <end position="492"/>
    </location>
</feature>
<evidence type="ECO:0000256" key="9">
    <source>
        <dbReference type="ARBA" id="ARBA00023136"/>
    </source>
</evidence>